<evidence type="ECO:0000313" key="1">
    <source>
        <dbReference type="EMBL" id="SNT42618.1"/>
    </source>
</evidence>
<accession>A0A239MKW1</accession>
<protein>
    <submittedName>
        <fullName evidence="1">Uncharacterized protein</fullName>
    </submittedName>
</protein>
<name>A0A239MKW1_9ACTN</name>
<organism evidence="1 2">
    <name type="scientific">Streptosporangium subroseum</name>
    <dbReference type="NCBI Taxonomy" id="106412"/>
    <lineage>
        <taxon>Bacteria</taxon>
        <taxon>Bacillati</taxon>
        <taxon>Actinomycetota</taxon>
        <taxon>Actinomycetes</taxon>
        <taxon>Streptosporangiales</taxon>
        <taxon>Streptosporangiaceae</taxon>
        <taxon>Streptosporangium</taxon>
    </lineage>
</organism>
<evidence type="ECO:0000313" key="2">
    <source>
        <dbReference type="Proteomes" id="UP000198282"/>
    </source>
</evidence>
<dbReference type="EMBL" id="FZOD01000042">
    <property type="protein sequence ID" value="SNT42618.1"/>
    <property type="molecule type" value="Genomic_DNA"/>
</dbReference>
<keyword evidence="2" id="KW-1185">Reference proteome</keyword>
<dbReference type="AlphaFoldDB" id="A0A239MKW1"/>
<gene>
    <name evidence="1" type="ORF">SAMN05216276_10427</name>
</gene>
<dbReference type="Proteomes" id="UP000198282">
    <property type="component" value="Unassembled WGS sequence"/>
</dbReference>
<sequence>MQAQSSELLDLLEADWKTRLRSVSLVTELEVSSETLTEAAKALGELYRLKVVKGKYPALFDRWPGCLAVTLSGVAARDYKQGTFWPYWWKATELPLGLQNHAPWGKAFLRALAGFGLPTFPEMPMTYVSPIVMHAGIPTFCLEDFFRLLLQRRAQDPALDAEALLTWAVGGGRRLSSLDEPAQRFIRYGTDYAADVLDRCLDLMDRLRSSDPDLNGLGLPARFVEEARDLAAKGKLELKQSGPAAAKRSRTERPRLSLDPFGQGVQIVLPPVGDAPDGTARWNVTVDGLQNIVRSRSLWVGTAEGAPSTTFAVAQPARRAQVSLYGSAHEVELEIVDPVDPILIFAEDGRHLPSHLALPPDTVWVLYPADRELTCDVTPRVVTESPLPIGWDGWRLVQVSLESVTWLGLDGDGSHRPIRGHSKPRIVTGDPVAGVTTPYGSAVFPELPSIWLPAERETTWLVDIRPSSGDRSVFTGSFTVGEPTEISKELWAALPRPVLGAFEITVRGPIGRNMRRSIVIAESLTSQCTPQIRLFSHAGLTPGQAALAAGPGMRMEPALLTFTSREHEHVITCSTDHDIEPFIVAPPHMKVLVEEAGQSPRWHAGPLRLVTEEVENVESLRIEVPGVDKLPPVEILVGGKSVQEVASSGRGHYNLKRATTTLKAHHSADLILPFLGRAVPVASIRPAKLASTVTYHGNHLMLEDGVWIEGLTAGIYLTTAPWREPDIIPVEKDCSIPLPSHLVDAGRMHIRLAVQDPWLWEEWPRWPHPREVFICETPGRYGGADDEEAAISGYLAGMNDLPSEVSKLDRLWTIIDLANRIDHPSANRRIDETATILRQHSSAIRGLSEAALPPDRTIVALITTGLAAAPAPEYRESDGRLWRKYPAIAALLTSSALPDQATEGSDLLANIEAQCGETVVRMLLGEADPHAEVGRFGPDAEWMAQQSPERLEAMWSAVKVVPSALLERDTRVAAARQLFDKRTSHDARDVANHAARVLREAMSIKLTDYRGLERHIEARCHPQRRDGWLALPALSIAFALISRIAAREHEGCQYLEKQFRPLWRALAKISPDLTTIDLVVAELLVANQSRRDANSA</sequence>
<proteinExistence type="predicted"/>
<reference evidence="1 2" key="1">
    <citation type="submission" date="2017-06" db="EMBL/GenBank/DDBJ databases">
        <authorList>
            <person name="Kim H.J."/>
            <person name="Triplett B.A."/>
        </authorList>
    </citation>
    <scope>NUCLEOTIDE SEQUENCE [LARGE SCALE GENOMIC DNA]</scope>
    <source>
        <strain evidence="1 2">CGMCC 4.2132</strain>
    </source>
</reference>